<dbReference type="KEGG" id="bex:A11Q_1419"/>
<proteinExistence type="inferred from homology"/>
<feature type="domain" description="DHHA1" evidence="7">
    <location>
        <begin position="348"/>
        <end position="442"/>
    </location>
</feature>
<evidence type="ECO:0000259" key="7">
    <source>
        <dbReference type="Pfam" id="PF02272"/>
    </source>
</evidence>
<name>M4VAY5_9BACT</name>
<dbReference type="Pfam" id="PF01368">
    <property type="entry name" value="DHH"/>
    <property type="match status" value="1"/>
</dbReference>
<dbReference type="EMBL" id="CP003537">
    <property type="protein sequence ID" value="AGH95635.1"/>
    <property type="molecule type" value="Genomic_DNA"/>
</dbReference>
<gene>
    <name evidence="9" type="ORF">A11Q_1419</name>
</gene>
<accession>M4VAY5</accession>
<keyword evidence="3" id="KW-0540">Nuclease</keyword>
<reference evidence="9 10" key="1">
    <citation type="journal article" date="2013" name="ISME J.">
        <title>By their genes ye shall know them: genomic signatures of predatory bacteria.</title>
        <authorList>
            <person name="Pasternak Z."/>
            <person name="Pietrokovski S."/>
            <person name="Rotem O."/>
            <person name="Gophna U."/>
            <person name="Lurie-Weinberger M.N."/>
            <person name="Jurkevitch E."/>
        </authorList>
    </citation>
    <scope>NUCLEOTIDE SEQUENCE [LARGE SCALE GENOMIC DNA]</scope>
    <source>
        <strain evidence="9 10">JSS</strain>
    </source>
</reference>
<dbReference type="STRING" id="1184267.A11Q_1419"/>
<evidence type="ECO:0000256" key="1">
    <source>
        <dbReference type="ARBA" id="ARBA00005915"/>
    </source>
</evidence>
<dbReference type="Gene3D" id="3.10.310.30">
    <property type="match status" value="1"/>
</dbReference>
<dbReference type="InterPro" id="IPR038763">
    <property type="entry name" value="DHH_sf"/>
</dbReference>
<dbReference type="HOGENOM" id="CLU_009736_5_2_7"/>
<organism evidence="9 10">
    <name type="scientific">Pseudobdellovibrio exovorus JSS</name>
    <dbReference type="NCBI Taxonomy" id="1184267"/>
    <lineage>
        <taxon>Bacteria</taxon>
        <taxon>Pseudomonadati</taxon>
        <taxon>Bdellovibrionota</taxon>
        <taxon>Bdellovibrionia</taxon>
        <taxon>Bdellovibrionales</taxon>
        <taxon>Pseudobdellovibrionaceae</taxon>
        <taxon>Pseudobdellovibrio</taxon>
    </lineage>
</organism>
<dbReference type="GO" id="GO:0006281">
    <property type="term" value="P:DNA repair"/>
    <property type="evidence" value="ECO:0007669"/>
    <property type="project" value="InterPro"/>
</dbReference>
<dbReference type="GO" id="GO:0003676">
    <property type="term" value="F:nucleic acid binding"/>
    <property type="evidence" value="ECO:0007669"/>
    <property type="project" value="InterPro"/>
</dbReference>
<sequence length="566" mass="63298">MFQWKEKSAQVSKLTGPFPDLIARVLASRGLTQSDLDELLNPKLSDLKDPFVLKGMKEATDRLVTAFKNNEKICIYADFDLDGTSGLAILKYGFEKIGFQHVAYYQPKRLSEGYGFHAEAVEELKNLGISLIVTVDVGITSFKAFEKAKELGVDVILTDHHLPADELPQALCIVNPNQKDCPSGLGYLCGAGVAFYLLRAVKRAFYDDPDLPKNEWDLKEVLEFFCIGTLTDMVPLVGDNRTLVKYGLKSFGQTQKAGLKALLEALRLHDRELTSQDVAIRFAPKLNALSRMESDILPAQIYLETDHRKANQMVDRILENNETRQSLQGDAEAKALKILETWTEPDFVYVSSPYFHRGIIGLIATKLSQQFNRPAFVGSENSEGMIVGSSRTPQGSEISLVEALRSAETVLNRHGGHAAAAGFELHAKNQEAFKGFLKAYFENAKHEKRPIEIDFDTTADLSEISTHVMKWYDFIGPFGVGFQIPLIKFDPVSLLSMKELKGGHYKLSLSDTTHSHKVDALVFSPSEKLVDLLSVGQQYQVLSELQWNYFNGRKTIQLLVKDLKLL</sequence>
<dbReference type="InterPro" id="IPR051673">
    <property type="entry name" value="SSDNA_exonuclease_RecJ"/>
</dbReference>
<dbReference type="PATRIC" id="fig|1184267.3.peg.1437"/>
<keyword evidence="4" id="KW-0378">Hydrolase</keyword>
<dbReference type="PANTHER" id="PTHR30255">
    <property type="entry name" value="SINGLE-STRANDED-DNA-SPECIFIC EXONUCLEASE RECJ"/>
    <property type="match status" value="1"/>
</dbReference>
<dbReference type="Pfam" id="PF02272">
    <property type="entry name" value="DHHA1"/>
    <property type="match status" value="1"/>
</dbReference>
<dbReference type="InterPro" id="IPR001667">
    <property type="entry name" value="DDH_dom"/>
</dbReference>
<keyword evidence="10" id="KW-1185">Reference proteome</keyword>
<evidence type="ECO:0000256" key="2">
    <source>
        <dbReference type="ARBA" id="ARBA00019841"/>
    </source>
</evidence>
<feature type="domain" description="DDH" evidence="6">
    <location>
        <begin position="72"/>
        <end position="228"/>
    </location>
</feature>
<evidence type="ECO:0000313" key="9">
    <source>
        <dbReference type="EMBL" id="AGH95635.1"/>
    </source>
</evidence>
<dbReference type="Pfam" id="PF17768">
    <property type="entry name" value="RecJ_OB"/>
    <property type="match status" value="1"/>
</dbReference>
<evidence type="ECO:0000259" key="8">
    <source>
        <dbReference type="Pfam" id="PF17768"/>
    </source>
</evidence>
<dbReference type="NCBIfam" id="TIGR00644">
    <property type="entry name" value="recJ"/>
    <property type="match status" value="1"/>
</dbReference>
<evidence type="ECO:0000313" key="10">
    <source>
        <dbReference type="Proteomes" id="UP000012040"/>
    </source>
</evidence>
<evidence type="ECO:0000256" key="5">
    <source>
        <dbReference type="ARBA" id="ARBA00022839"/>
    </source>
</evidence>
<evidence type="ECO:0000259" key="6">
    <source>
        <dbReference type="Pfam" id="PF01368"/>
    </source>
</evidence>
<dbReference type="InterPro" id="IPR003156">
    <property type="entry name" value="DHHA1_dom"/>
</dbReference>
<dbReference type="GO" id="GO:0008409">
    <property type="term" value="F:5'-3' exonuclease activity"/>
    <property type="evidence" value="ECO:0007669"/>
    <property type="project" value="InterPro"/>
</dbReference>
<dbReference type="Proteomes" id="UP000012040">
    <property type="component" value="Chromosome"/>
</dbReference>
<evidence type="ECO:0000256" key="4">
    <source>
        <dbReference type="ARBA" id="ARBA00022801"/>
    </source>
</evidence>
<evidence type="ECO:0000256" key="3">
    <source>
        <dbReference type="ARBA" id="ARBA00022722"/>
    </source>
</evidence>
<dbReference type="PANTHER" id="PTHR30255:SF2">
    <property type="entry name" value="SINGLE-STRANDED-DNA-SPECIFIC EXONUCLEASE RECJ"/>
    <property type="match status" value="1"/>
</dbReference>
<dbReference type="AlphaFoldDB" id="M4VAY5"/>
<keyword evidence="5 9" id="KW-0269">Exonuclease</keyword>
<dbReference type="RefSeq" id="WP_015470125.1">
    <property type="nucleotide sequence ID" value="NC_020813.1"/>
</dbReference>
<dbReference type="SUPFAM" id="SSF64182">
    <property type="entry name" value="DHH phosphoesterases"/>
    <property type="match status" value="1"/>
</dbReference>
<dbReference type="InterPro" id="IPR041122">
    <property type="entry name" value="RecJ_OB"/>
</dbReference>
<dbReference type="OrthoDB" id="5287488at2"/>
<feature type="domain" description="RecJ OB" evidence="8">
    <location>
        <begin position="456"/>
        <end position="562"/>
    </location>
</feature>
<dbReference type="eggNOG" id="COG0608">
    <property type="taxonomic scope" value="Bacteria"/>
</dbReference>
<dbReference type="GO" id="GO:0006310">
    <property type="term" value="P:DNA recombination"/>
    <property type="evidence" value="ECO:0007669"/>
    <property type="project" value="InterPro"/>
</dbReference>
<dbReference type="InterPro" id="IPR004610">
    <property type="entry name" value="RecJ"/>
</dbReference>
<comment type="similarity">
    <text evidence="1">Belongs to the RecJ family.</text>
</comment>
<protein>
    <recommendedName>
        <fullName evidence="2">Single-stranded-DNA-specific exonuclease RecJ</fullName>
    </recommendedName>
</protein>
<dbReference type="Gene3D" id="3.90.1640.30">
    <property type="match status" value="1"/>
</dbReference>